<dbReference type="EMBL" id="LQYG01000040">
    <property type="protein sequence ID" value="KYC63300.1"/>
    <property type="molecule type" value="Genomic_DNA"/>
</dbReference>
<gene>
    <name evidence="1" type="ORF">B4098_0643</name>
    <name evidence="2" type="ORF">B4099_0815</name>
</gene>
<proteinExistence type="predicted"/>
<accession>A0A150KES3</accession>
<comment type="caution">
    <text evidence="2">The sequence shown here is derived from an EMBL/GenBank/DDBJ whole genome shotgun (WGS) entry which is preliminary data.</text>
</comment>
<sequence>MSDGGFIPRADSESGKMILLFSFREEEMQSSVRFIMRKKGLPEIDFRQALCFETSF</sequence>
<evidence type="ECO:0000313" key="1">
    <source>
        <dbReference type="EMBL" id="KYC63300.1"/>
    </source>
</evidence>
<protein>
    <submittedName>
        <fullName evidence="2">Uncharacterized protein</fullName>
    </submittedName>
</protein>
<reference evidence="3 4" key="1">
    <citation type="submission" date="2016-01" db="EMBL/GenBank/DDBJ databases">
        <title>Genome Sequences of Twelve Sporeforming Bacillus Species Isolated from Foods.</title>
        <authorList>
            <person name="Berendsen E.M."/>
            <person name="Wells-Bennik M.H."/>
            <person name="Krawcyk A.O."/>
            <person name="De Jong A."/>
            <person name="Holsappel S."/>
            <person name="Eijlander R.T."/>
            <person name="Kuipers O.P."/>
        </authorList>
    </citation>
    <scope>NUCLEOTIDE SEQUENCE [LARGE SCALE GENOMIC DNA]</scope>
    <source>
        <strain evidence="1 3">B4098</strain>
        <strain evidence="2 4">B4099</strain>
    </source>
</reference>
<evidence type="ECO:0000313" key="2">
    <source>
        <dbReference type="EMBL" id="KYC69062.1"/>
    </source>
</evidence>
<organism evidence="2 4">
    <name type="scientific">Heyndrickxia coagulans</name>
    <name type="common">Weizmannia coagulans</name>
    <dbReference type="NCBI Taxonomy" id="1398"/>
    <lineage>
        <taxon>Bacteria</taxon>
        <taxon>Bacillati</taxon>
        <taxon>Bacillota</taxon>
        <taxon>Bacilli</taxon>
        <taxon>Bacillales</taxon>
        <taxon>Bacillaceae</taxon>
        <taxon>Heyndrickxia</taxon>
    </lineage>
</organism>
<name>A0A150KES3_HEYCO</name>
<dbReference type="Proteomes" id="UP000075288">
    <property type="component" value="Unassembled WGS sequence"/>
</dbReference>
<evidence type="ECO:0000313" key="3">
    <source>
        <dbReference type="Proteomes" id="UP000075288"/>
    </source>
</evidence>
<dbReference type="AlphaFoldDB" id="A0A150KES3"/>
<dbReference type="Proteomes" id="UP000075304">
    <property type="component" value="Unassembled WGS sequence"/>
</dbReference>
<dbReference type="PATRIC" id="fig|1398.25.peg.3136"/>
<evidence type="ECO:0000313" key="4">
    <source>
        <dbReference type="Proteomes" id="UP000075304"/>
    </source>
</evidence>
<dbReference type="EMBL" id="LQYI01000053">
    <property type="protein sequence ID" value="KYC69062.1"/>
    <property type="molecule type" value="Genomic_DNA"/>
</dbReference>